<sequence>MSASDDSQDISRTPSIGAGPSLGTDHLNGEEEVSSKFLPAKRIKISKDVFRNDEVFADLSPLPPSKSSHSIVPGELETTSVLKSHDEVPVQPPTPITPAAAGVASASVSVASLQERGGSSSIAGSSKSQEKKWVTKYKDEVEGLFSATDQASKYVKNGDPLSLKAAKLQACKAGLGPHSGYKFCSPHEDDRLYHIRQNGRRAFFPKVIFECGFRFPGHPFVFEVLDFYNIAASQISPNASTEEGRKLGLPVRRVGATGSRSFFGVQLKKGMKWPIEIRWEDIDTKAFNSEKFDLSSGDEEELEYFDSQTFNWKELIHATRLVLSGISPLPYQMKGVGDVGPGVCPLVFKWVELIDGKEVVKTESVVVNALGDVDRKFLPPGQYVEQPFVAPWWNGKKWVDGPSHSGVPVGPGNHGRGKGLMALNVLAQAVGHPGFQSSPAPTQPSPSDEQDFAEVTATEMDESLLAAIRAKQDAARQAHLQGLSPIRAVSQTQIPAPLETPTGPNKTSAPPAQTPVYARPRGSPLLMPPLGPTDAPGSPDVLDLMAAFFTYGLNYANGEDFKAVRSLIPVERSAMVVCTSVQNLLSARANFAAYEHEIAVCAPQLSKFIGERMPGAPHFQQQWELDRAATALKEKEGQLKDLQDDYDGTLKTLKETKVQLQEEKARVSRRNKSLKKERDACAKDKAAWAQEKSAIQAAAYMNKARDSAIYMMQKQYPSVDASVINFGADELPPDYAPDPVLKKTPEQYMEENDISLEPEVVAKFDPEPVGTPPASMGATNIGGDDVQEEE</sequence>
<evidence type="ECO:0000256" key="1">
    <source>
        <dbReference type="SAM" id="Coils"/>
    </source>
</evidence>
<feature type="domain" description="Transposase (putative) gypsy type" evidence="3">
    <location>
        <begin position="208"/>
        <end position="239"/>
    </location>
</feature>
<dbReference type="OrthoDB" id="1750920at2759"/>
<dbReference type="AlphaFoldDB" id="A0A1R3H110"/>
<dbReference type="EMBL" id="AWWV01012848">
    <property type="protein sequence ID" value="OMO64058.1"/>
    <property type="molecule type" value="Genomic_DNA"/>
</dbReference>
<protein>
    <recommendedName>
        <fullName evidence="3">Transposase (putative) gypsy type domain-containing protein</fullName>
    </recommendedName>
</protein>
<feature type="region of interest" description="Disordered" evidence="2">
    <location>
        <begin position="432"/>
        <end position="452"/>
    </location>
</feature>
<dbReference type="Pfam" id="PF04195">
    <property type="entry name" value="Transposase_28"/>
    <property type="match status" value="1"/>
</dbReference>
<feature type="region of interest" description="Disordered" evidence="2">
    <location>
        <begin position="486"/>
        <end position="515"/>
    </location>
</feature>
<proteinExistence type="predicted"/>
<reference evidence="4 5" key="1">
    <citation type="submission" date="2013-09" db="EMBL/GenBank/DDBJ databases">
        <title>Corchorus capsularis genome sequencing.</title>
        <authorList>
            <person name="Alam M."/>
            <person name="Haque M.S."/>
            <person name="Islam M.S."/>
            <person name="Emdad E.M."/>
            <person name="Islam M.M."/>
            <person name="Ahmed B."/>
            <person name="Halim A."/>
            <person name="Hossen Q.M.M."/>
            <person name="Hossain M.Z."/>
            <person name="Ahmed R."/>
            <person name="Khan M.M."/>
            <person name="Islam R."/>
            <person name="Rashid M.M."/>
            <person name="Khan S.A."/>
            <person name="Rahman M.S."/>
            <person name="Alam M."/>
        </authorList>
    </citation>
    <scope>NUCLEOTIDE SEQUENCE [LARGE SCALE GENOMIC DNA]</scope>
    <source>
        <strain evidence="5">cv. CVL-1</strain>
        <tissue evidence="4">Whole seedling</tissue>
    </source>
</reference>
<evidence type="ECO:0000259" key="3">
    <source>
        <dbReference type="Pfam" id="PF04195"/>
    </source>
</evidence>
<evidence type="ECO:0000313" key="4">
    <source>
        <dbReference type="EMBL" id="OMO64058.1"/>
    </source>
</evidence>
<feature type="compositionally biased region" description="Polar residues" evidence="2">
    <location>
        <begin position="1"/>
        <end position="14"/>
    </location>
</feature>
<feature type="coiled-coil region" evidence="1">
    <location>
        <begin position="625"/>
        <end position="677"/>
    </location>
</feature>
<comment type="caution">
    <text evidence="4">The sequence shown here is derived from an EMBL/GenBank/DDBJ whole genome shotgun (WGS) entry which is preliminary data.</text>
</comment>
<feature type="region of interest" description="Disordered" evidence="2">
    <location>
        <begin position="1"/>
        <end position="35"/>
    </location>
</feature>
<feature type="compositionally biased region" description="Polar residues" evidence="2">
    <location>
        <begin position="502"/>
        <end position="511"/>
    </location>
</feature>
<name>A0A1R3H110_COCAP</name>
<feature type="region of interest" description="Disordered" evidence="2">
    <location>
        <begin position="764"/>
        <end position="790"/>
    </location>
</feature>
<evidence type="ECO:0000256" key="2">
    <source>
        <dbReference type="SAM" id="MobiDB-lite"/>
    </source>
</evidence>
<keyword evidence="5" id="KW-1185">Reference proteome</keyword>
<organism evidence="4 5">
    <name type="scientific">Corchorus capsularis</name>
    <name type="common">Jute</name>
    <dbReference type="NCBI Taxonomy" id="210143"/>
    <lineage>
        <taxon>Eukaryota</taxon>
        <taxon>Viridiplantae</taxon>
        <taxon>Streptophyta</taxon>
        <taxon>Embryophyta</taxon>
        <taxon>Tracheophyta</taxon>
        <taxon>Spermatophyta</taxon>
        <taxon>Magnoliopsida</taxon>
        <taxon>eudicotyledons</taxon>
        <taxon>Gunneridae</taxon>
        <taxon>Pentapetalae</taxon>
        <taxon>rosids</taxon>
        <taxon>malvids</taxon>
        <taxon>Malvales</taxon>
        <taxon>Malvaceae</taxon>
        <taxon>Grewioideae</taxon>
        <taxon>Apeibeae</taxon>
        <taxon>Corchorus</taxon>
    </lineage>
</organism>
<accession>A0A1R3H110</accession>
<gene>
    <name evidence="4" type="ORF">CCACVL1_22086</name>
</gene>
<dbReference type="Proteomes" id="UP000188268">
    <property type="component" value="Unassembled WGS sequence"/>
</dbReference>
<dbReference type="InterPro" id="IPR007321">
    <property type="entry name" value="Transposase_28"/>
</dbReference>
<evidence type="ECO:0000313" key="5">
    <source>
        <dbReference type="Proteomes" id="UP000188268"/>
    </source>
</evidence>
<keyword evidence="1" id="KW-0175">Coiled coil</keyword>
<dbReference type="Gramene" id="OMO64058">
    <property type="protein sequence ID" value="OMO64058"/>
    <property type="gene ID" value="CCACVL1_22086"/>
</dbReference>